<keyword evidence="8" id="KW-0460">Magnesium</keyword>
<feature type="disulfide bond" evidence="15">
    <location>
        <begin position="100"/>
        <end position="110"/>
    </location>
</feature>
<evidence type="ECO:0000256" key="16">
    <source>
        <dbReference type="RuleBase" id="RU000633"/>
    </source>
</evidence>
<dbReference type="InterPro" id="IPR002369">
    <property type="entry name" value="Integrin_bsu_VWA"/>
</dbReference>
<evidence type="ECO:0000256" key="5">
    <source>
        <dbReference type="ARBA" id="ARBA00022692"/>
    </source>
</evidence>
<evidence type="ECO:0000259" key="20">
    <source>
        <dbReference type="SMART" id="SM01242"/>
    </source>
</evidence>
<reference evidence="21" key="1">
    <citation type="submission" date="2016-05" db="EMBL/GenBank/DDBJ databases">
        <authorList>
            <person name="Lavstsen T."/>
            <person name="Jespersen J.S."/>
        </authorList>
    </citation>
    <scope>NUCLEOTIDE SEQUENCE</scope>
    <source>
        <tissue evidence="21">Brain</tissue>
    </source>
</reference>
<feature type="disulfide bond" evidence="15">
    <location>
        <begin position="636"/>
        <end position="645"/>
    </location>
</feature>
<feature type="disulfide bond" evidence="15">
    <location>
        <begin position="559"/>
        <end position="573"/>
    </location>
</feature>
<feature type="disulfide bond" evidence="15">
    <location>
        <begin position="589"/>
        <end position="623"/>
    </location>
</feature>
<dbReference type="GO" id="GO:0030593">
    <property type="term" value="P:neutrophil chemotaxis"/>
    <property type="evidence" value="ECO:0007669"/>
    <property type="project" value="TreeGrafter"/>
</dbReference>
<dbReference type="SUPFAM" id="SSF69179">
    <property type="entry name" value="Integrin domains"/>
    <property type="match status" value="1"/>
</dbReference>
<feature type="disulfide bond" evidence="15">
    <location>
        <begin position="494"/>
        <end position="737"/>
    </location>
</feature>
<feature type="disulfide bond" evidence="15">
    <location>
        <begin position="594"/>
        <end position="608"/>
    </location>
</feature>
<evidence type="ECO:0000256" key="6">
    <source>
        <dbReference type="ARBA" id="ARBA00022729"/>
    </source>
</evidence>
<feature type="disulfide bond" evidence="15">
    <location>
        <begin position="668"/>
        <end position="673"/>
    </location>
</feature>
<dbReference type="PRINTS" id="PR01186">
    <property type="entry name" value="INTEGRINB"/>
</dbReference>
<evidence type="ECO:0000256" key="9">
    <source>
        <dbReference type="ARBA" id="ARBA00022889"/>
    </source>
</evidence>
<evidence type="ECO:0000256" key="8">
    <source>
        <dbReference type="ARBA" id="ARBA00022842"/>
    </source>
</evidence>
<dbReference type="Pfam" id="PF00362">
    <property type="entry name" value="Integrin_beta"/>
    <property type="match status" value="1"/>
</dbReference>
<dbReference type="SMART" id="SM01242">
    <property type="entry name" value="Integrin_B_tail"/>
    <property type="match status" value="1"/>
</dbReference>
<evidence type="ECO:0000256" key="14">
    <source>
        <dbReference type="ARBA" id="ARBA00023180"/>
    </source>
</evidence>
<feature type="disulfide bond" evidence="15">
    <location>
        <begin position="687"/>
        <end position="690"/>
    </location>
</feature>
<comment type="similarity">
    <text evidence="2 16">Belongs to the integrin beta chain family.</text>
</comment>
<keyword evidence="10 17" id="KW-1133">Transmembrane helix</keyword>
<evidence type="ECO:0000313" key="21">
    <source>
        <dbReference type="EMBL" id="SBP66380.1"/>
    </source>
</evidence>
<keyword evidence="14" id="KW-0325">Glycoprotein</keyword>
<feature type="disulfide bond" evidence="15">
    <location>
        <begin position="629"/>
        <end position="634"/>
    </location>
</feature>
<dbReference type="GO" id="GO:0019901">
    <property type="term" value="F:protein kinase binding"/>
    <property type="evidence" value="ECO:0007669"/>
    <property type="project" value="TreeGrafter"/>
</dbReference>
<feature type="disulfide bond" evidence="15">
    <location>
        <begin position="719"/>
        <end position="745"/>
    </location>
</feature>
<evidence type="ECO:0000256" key="17">
    <source>
        <dbReference type="SAM" id="Phobius"/>
    </source>
</evidence>
<dbReference type="Pfam" id="PF17205">
    <property type="entry name" value="PSI_integrin"/>
    <property type="match status" value="1"/>
</dbReference>
<dbReference type="SMART" id="SM01241">
    <property type="entry name" value="Integrin_b_cyt"/>
    <property type="match status" value="1"/>
</dbReference>
<evidence type="ECO:0000259" key="19">
    <source>
        <dbReference type="SMART" id="SM01241"/>
    </source>
</evidence>
<comment type="subcellular location">
    <subcellularLocation>
        <location evidence="1 16">Cell membrane</location>
        <topology evidence="1 16">Single-pass type I membrane protein</topology>
    </subcellularLocation>
</comment>
<feature type="disulfide bond" evidence="15">
    <location>
        <begin position="700"/>
        <end position="770"/>
    </location>
</feature>
<dbReference type="GO" id="GO:0007160">
    <property type="term" value="P:cell-matrix adhesion"/>
    <property type="evidence" value="ECO:0007669"/>
    <property type="project" value="TreeGrafter"/>
</dbReference>
<dbReference type="Gene3D" id="3.40.50.410">
    <property type="entry name" value="von Willebrand factor, type A domain"/>
    <property type="match status" value="1"/>
</dbReference>
<dbReference type="GO" id="GO:0008305">
    <property type="term" value="C:integrin complex"/>
    <property type="evidence" value="ECO:0007669"/>
    <property type="project" value="TreeGrafter"/>
</dbReference>
<dbReference type="SUPFAM" id="SSF53300">
    <property type="entry name" value="vWA-like"/>
    <property type="match status" value="1"/>
</dbReference>
<feature type="domain" description="Integrin beta subunit VWA" evidence="18">
    <location>
        <begin position="99"/>
        <end position="522"/>
    </location>
</feature>
<feature type="disulfide bond" evidence="15">
    <location>
        <begin position="670"/>
        <end position="715"/>
    </location>
</feature>
<keyword evidence="6" id="KW-0732">Signal</keyword>
<feature type="disulfide bond" evidence="15">
    <location>
        <begin position="647"/>
        <end position="654"/>
    </location>
</feature>
<dbReference type="SUPFAM" id="SSF103575">
    <property type="entry name" value="Plexin repeat"/>
    <property type="match status" value="1"/>
</dbReference>
<protein>
    <recommendedName>
        <fullName evidence="16">Integrin beta</fullName>
    </recommendedName>
</protein>
<dbReference type="InterPro" id="IPR015812">
    <property type="entry name" value="Integrin_bsu"/>
</dbReference>
<dbReference type="Gene3D" id="3.30.1680.10">
    <property type="entry name" value="ligand-binding face of the semaphorins, domain 2"/>
    <property type="match status" value="1"/>
</dbReference>
<dbReference type="AlphaFoldDB" id="A0A1A8BIP8"/>
<evidence type="ECO:0000256" key="15">
    <source>
        <dbReference type="PIRSR" id="PIRSR002512-1"/>
    </source>
</evidence>
<dbReference type="EMBL" id="HADZ01002439">
    <property type="protein sequence ID" value="SBP66380.1"/>
    <property type="molecule type" value="Transcribed_RNA"/>
</dbReference>
<dbReference type="GO" id="GO:0033627">
    <property type="term" value="P:cell adhesion mediated by integrin"/>
    <property type="evidence" value="ECO:0007669"/>
    <property type="project" value="TreeGrafter"/>
</dbReference>
<feature type="disulfide bond" evidence="15">
    <location>
        <begin position="631"/>
        <end position="662"/>
    </location>
</feature>
<dbReference type="InterPro" id="IPR057243">
    <property type="entry name" value="Integrin_I-EGF_CS"/>
</dbReference>
<evidence type="ECO:0000256" key="7">
    <source>
        <dbReference type="ARBA" id="ARBA00022737"/>
    </source>
</evidence>
<evidence type="ECO:0000256" key="10">
    <source>
        <dbReference type="ARBA" id="ARBA00022989"/>
    </source>
</evidence>
<keyword evidence="13 15" id="KW-1015">Disulfide bond</keyword>
<feature type="disulfide bond" evidence="15">
    <location>
        <begin position="461"/>
        <end position="474"/>
    </location>
</feature>
<evidence type="ECO:0000256" key="3">
    <source>
        <dbReference type="ARBA" id="ARBA00022475"/>
    </source>
</evidence>
<keyword evidence="9 16" id="KW-0130">Cell adhesion</keyword>
<feature type="disulfide bond" evidence="15">
    <location>
        <begin position="265"/>
        <end position="272"/>
    </location>
</feature>
<dbReference type="GO" id="GO:0005178">
    <property type="term" value="F:integrin binding"/>
    <property type="evidence" value="ECO:0007669"/>
    <property type="project" value="TreeGrafter"/>
</dbReference>
<feature type="domain" description="Integrin beta subunit tail" evidence="20">
    <location>
        <begin position="694"/>
        <end position="775"/>
    </location>
</feature>
<feature type="disulfide bond" evidence="15">
    <location>
        <begin position="320"/>
        <end position="361"/>
    </location>
</feature>
<dbReference type="PANTHER" id="PTHR10082">
    <property type="entry name" value="INTEGRIN BETA SUBUNIT"/>
    <property type="match status" value="1"/>
</dbReference>
<dbReference type="GO" id="GO:0001540">
    <property type="term" value="F:amyloid-beta binding"/>
    <property type="evidence" value="ECO:0007669"/>
    <property type="project" value="TreeGrafter"/>
</dbReference>
<dbReference type="Pfam" id="PF07965">
    <property type="entry name" value="Integrin_B_tail"/>
    <property type="match status" value="1"/>
</dbReference>
<feature type="disulfide bond" evidence="15">
    <location>
        <begin position="103"/>
        <end position="140"/>
    </location>
</feature>
<dbReference type="SMART" id="SM00187">
    <property type="entry name" value="INB"/>
    <property type="match status" value="1"/>
</dbReference>
<feature type="domain" description="Integrin beta subunit cytoplasmic" evidence="19">
    <location>
        <begin position="799"/>
        <end position="845"/>
    </location>
</feature>
<dbReference type="GO" id="GO:0009986">
    <property type="term" value="C:cell surface"/>
    <property type="evidence" value="ECO:0007669"/>
    <property type="project" value="TreeGrafter"/>
</dbReference>
<evidence type="ECO:0000256" key="13">
    <source>
        <dbReference type="ARBA" id="ARBA00023157"/>
    </source>
</evidence>
<dbReference type="GO" id="GO:0005925">
    <property type="term" value="C:focal adhesion"/>
    <property type="evidence" value="ECO:0007669"/>
    <property type="project" value="TreeGrafter"/>
</dbReference>
<accession>A0A1A8BIP8</accession>
<feature type="disulfide bond" evidence="15">
    <location>
        <begin position="610"/>
        <end position="615"/>
    </location>
</feature>
<dbReference type="Gene3D" id="1.20.5.100">
    <property type="entry name" value="Cytochrome c1, transmembrane anchor, C-terminal"/>
    <property type="match status" value="1"/>
</dbReference>
<feature type="transmembrane region" description="Helical" evidence="17">
    <location>
        <begin position="776"/>
        <end position="802"/>
    </location>
</feature>
<keyword evidence="12 17" id="KW-0472">Membrane</keyword>
<dbReference type="InterPro" id="IPR012896">
    <property type="entry name" value="Integrin_bsu_tail"/>
</dbReference>
<evidence type="ECO:0000256" key="2">
    <source>
        <dbReference type="ARBA" id="ARBA00007449"/>
    </source>
</evidence>
<dbReference type="PROSITE" id="PS00243">
    <property type="entry name" value="I_EGF_1"/>
    <property type="match status" value="2"/>
</dbReference>
<organism evidence="21">
    <name type="scientific">Nothobranchius kadleci</name>
    <name type="common">African annual killifish</name>
    <dbReference type="NCBI Taxonomy" id="1051664"/>
    <lineage>
        <taxon>Eukaryota</taxon>
        <taxon>Metazoa</taxon>
        <taxon>Chordata</taxon>
        <taxon>Craniata</taxon>
        <taxon>Vertebrata</taxon>
        <taxon>Euteleostomi</taxon>
        <taxon>Actinopterygii</taxon>
        <taxon>Neopterygii</taxon>
        <taxon>Teleostei</taxon>
        <taxon>Neoteleostei</taxon>
        <taxon>Acanthomorphata</taxon>
        <taxon>Ovalentaria</taxon>
        <taxon>Atherinomorphae</taxon>
        <taxon>Cyprinodontiformes</taxon>
        <taxon>Nothobranchiidae</taxon>
        <taxon>Nothobranchius</taxon>
    </lineage>
</organism>
<dbReference type="SUPFAM" id="SSF69687">
    <property type="entry name" value="Integrin beta tail domain"/>
    <property type="match status" value="1"/>
</dbReference>
<keyword evidence="11 16" id="KW-0401">Integrin</keyword>
<evidence type="ECO:0000259" key="18">
    <source>
        <dbReference type="SMART" id="SM00187"/>
    </source>
</evidence>
<feature type="disulfide bond" evidence="15">
    <location>
        <begin position="113"/>
        <end position="129"/>
    </location>
</feature>
<feature type="disulfide bond" evidence="15">
    <location>
        <begin position="587"/>
        <end position="592"/>
    </location>
</feature>
<keyword evidence="3" id="KW-1003">Cell membrane</keyword>
<feature type="disulfide bond" evidence="15">
    <location>
        <begin position="548"/>
        <end position="557"/>
    </location>
</feature>
<keyword evidence="5 16" id="KW-0812">Transmembrane</keyword>
<dbReference type="InterPro" id="IPR032695">
    <property type="entry name" value="Integrin_dom_sf"/>
</dbReference>
<dbReference type="PIRSF" id="PIRSF002512">
    <property type="entry name" value="Integrin_B"/>
    <property type="match status" value="1"/>
</dbReference>
<dbReference type="InterPro" id="IPR036349">
    <property type="entry name" value="Integrin_bsu_tail_dom_sf"/>
</dbReference>
<evidence type="ECO:0000256" key="4">
    <source>
        <dbReference type="ARBA" id="ARBA00022536"/>
    </source>
</evidence>
<evidence type="ECO:0000256" key="11">
    <source>
        <dbReference type="ARBA" id="ARBA00023037"/>
    </source>
</evidence>
<feature type="disulfide bond" evidence="15">
    <location>
        <begin position="675"/>
        <end position="684"/>
    </location>
</feature>
<feature type="disulfide bond" evidence="15">
    <location>
        <begin position="520"/>
        <end position="524"/>
    </location>
</feature>
<dbReference type="InterPro" id="IPR033760">
    <property type="entry name" value="Integrin_beta_N"/>
</dbReference>
<dbReference type="Pfam" id="PF23105">
    <property type="entry name" value="EGF_integrin"/>
    <property type="match status" value="1"/>
</dbReference>
<feature type="disulfide bond" evidence="15">
    <location>
        <begin position="694"/>
        <end position="703"/>
    </location>
</feature>
<proteinExistence type="inferred from homology"/>
<dbReference type="Pfam" id="PF08725">
    <property type="entry name" value="Integrin_b_cyt"/>
    <property type="match status" value="1"/>
</dbReference>
<sequence>GGVCQGSVSSNSAAAQKKHSEGSGKWHNNGGCNLFQSEFSSICFSCVTENSWKLVTVHHFNTRLLKVMDILPLLLLLLVCRNGLCQQQEEVCAKSVINSCGDCIRTGPFCSWCKQLNFTKPGEQEAVRCDTKAQLVKKGCNIFEIIAPENNKTTIKDVPLSTLSSQQEPVQMSPQHVSLKLRPGLPETFTVSFSRAEGYPVDLYYLMDLSYSMKDDLNNVKGLGQDLFAALKKITKDATIGFGAFVDKTVLPYTNTNKEKLLKPCDENDQQCQAAFGYRHVLSLTSSQDDFKEKVSSQFISGNLDSPEGSLDAMMQATVCEKIIGWRNNSTRLLVLATDAGFHMAGDGKLAGILDPNDEQCHLENNLYTKSNEMDYPSVAQLAMQLEKNNIQPIFAVTENVKTVYDELSKMIPKSAVGVLSQDSGNVVDLIEKAYNKLSSKVTLTQDVLPDNIRVAYKPNCANPKQEGSNKGVCDNVRVGEKISFDVTVTADSCMDKEKSFIISPLGVKDRLNVTISTSCECQCNDPTQEKHAHCNNQGRINCGICSCLDGFVGQLCNCSIKDKDEQSLRASCRRHNGTECEGRGDCVCGRCNCHTTEKGSSYYGNYCECDDEHCEKFQNKQCAGNGQCKCGKCICNKNFQGSVCQCSGSTEGCQTENNSVCYGRGTCTCNQCECKEGYQPPHCQTCLGCPDPCQTKLNCIECLQFNSGPFQKNCSSACVNVSHTTVEKFTISSKECRQKDSEGCWITFKLEQLLGEDNYRAEILKQKDCPEPPDVTAIIGGSIAGVAFIGILLLMLIKLLIYMKDLKEYKKFENEKKKSRWAEADNPLFQNATTTVANPTFTGE</sequence>
<dbReference type="InterPro" id="IPR036465">
    <property type="entry name" value="vWFA_dom_sf"/>
</dbReference>
<keyword evidence="4" id="KW-0245">EGF-like domain</keyword>
<dbReference type="PROSITE" id="PS52047">
    <property type="entry name" value="I_EGF_2"/>
    <property type="match status" value="1"/>
</dbReference>
<evidence type="ECO:0000256" key="12">
    <source>
        <dbReference type="ARBA" id="ARBA00023136"/>
    </source>
</evidence>
<dbReference type="FunFam" id="2.10.25.10:FF:000785">
    <property type="entry name" value="Integrin beta"/>
    <property type="match status" value="1"/>
</dbReference>
<dbReference type="GO" id="GO:0007159">
    <property type="term" value="P:leukocyte cell-cell adhesion"/>
    <property type="evidence" value="ECO:0007669"/>
    <property type="project" value="TreeGrafter"/>
</dbReference>
<reference evidence="21" key="2">
    <citation type="submission" date="2016-06" db="EMBL/GenBank/DDBJ databases">
        <title>The genome of a short-lived fish provides insights into sex chromosome evolution and the genetic control of aging.</title>
        <authorList>
            <person name="Reichwald K."/>
            <person name="Felder M."/>
            <person name="Petzold A."/>
            <person name="Koch P."/>
            <person name="Groth M."/>
            <person name="Platzer M."/>
        </authorList>
    </citation>
    <scope>NUCLEOTIDE SEQUENCE</scope>
    <source>
        <tissue evidence="21">Brain</tissue>
    </source>
</reference>
<dbReference type="PANTHER" id="PTHR10082:SF15">
    <property type="entry name" value="INTEGRIN BETA-2"/>
    <property type="match status" value="1"/>
</dbReference>
<feature type="disulfide bond" evidence="15">
    <location>
        <begin position="92"/>
        <end position="522"/>
    </location>
</feature>
<gene>
    <name evidence="21" type="primary">ITGB2</name>
</gene>
<dbReference type="InterPro" id="IPR014836">
    <property type="entry name" value="Integrin_bsu_cyt_dom"/>
</dbReference>
<name>A0A1A8BIP8_NOTKA</name>
<keyword evidence="7" id="KW-0677">Repeat</keyword>
<feature type="non-terminal residue" evidence="21">
    <location>
        <position position="1"/>
    </location>
</feature>
<dbReference type="SUPFAM" id="SSF57196">
    <property type="entry name" value="EGF/Laminin"/>
    <property type="match status" value="1"/>
</dbReference>
<feature type="disulfide bond" evidence="15">
    <location>
        <begin position="543"/>
        <end position="581"/>
    </location>
</feature>
<dbReference type="GO" id="GO:0007229">
    <property type="term" value="P:integrin-mediated signaling pathway"/>
    <property type="evidence" value="ECO:0007669"/>
    <property type="project" value="UniProtKB-KW"/>
</dbReference>
<dbReference type="Gene3D" id="2.10.25.10">
    <property type="entry name" value="Laminin"/>
    <property type="match status" value="4"/>
</dbReference>
<dbReference type="FunFam" id="3.40.50.410:FF:000002">
    <property type="entry name" value="Integrin beta"/>
    <property type="match status" value="1"/>
</dbReference>
<dbReference type="InterPro" id="IPR057073">
    <property type="entry name" value="EGF_integrin_2"/>
</dbReference>
<dbReference type="Gene3D" id="2.60.40.1510">
    <property type="entry name" value="ntegrin, alpha v. Chain A, domain 3"/>
    <property type="match status" value="1"/>
</dbReference>
<evidence type="ECO:0000256" key="1">
    <source>
        <dbReference type="ARBA" id="ARBA00004251"/>
    </source>
</evidence>